<dbReference type="EMBL" id="JAJSOF020000021">
    <property type="protein sequence ID" value="KAJ4437136.1"/>
    <property type="molecule type" value="Genomic_DNA"/>
</dbReference>
<sequence length="87" mass="10157">MGPLKTHYSEHIRQWMLHQEKPLGPYDIAELFRKAYLECTTGTNAVNCFRVTGIWPLNRTIVTDNDFLASEHEEEQQTPIHQTKYPA</sequence>
<reference evidence="1 2" key="1">
    <citation type="journal article" date="2022" name="Allergy">
        <title>Genome assembly and annotation of Periplaneta americana reveal a comprehensive cockroach allergen profile.</title>
        <authorList>
            <person name="Wang L."/>
            <person name="Xiong Q."/>
            <person name="Saelim N."/>
            <person name="Wang L."/>
            <person name="Nong W."/>
            <person name="Wan A.T."/>
            <person name="Shi M."/>
            <person name="Liu X."/>
            <person name="Cao Q."/>
            <person name="Hui J.H.L."/>
            <person name="Sookrung N."/>
            <person name="Leung T.F."/>
            <person name="Tungtrongchitr A."/>
            <person name="Tsui S.K.W."/>
        </authorList>
    </citation>
    <scope>NUCLEOTIDE SEQUENCE [LARGE SCALE GENOMIC DNA]</scope>
    <source>
        <strain evidence="1">PWHHKU_190912</strain>
    </source>
</reference>
<evidence type="ECO:0000313" key="1">
    <source>
        <dbReference type="EMBL" id="KAJ4437136.1"/>
    </source>
</evidence>
<organism evidence="1 2">
    <name type="scientific">Periplaneta americana</name>
    <name type="common">American cockroach</name>
    <name type="synonym">Blatta americana</name>
    <dbReference type="NCBI Taxonomy" id="6978"/>
    <lineage>
        <taxon>Eukaryota</taxon>
        <taxon>Metazoa</taxon>
        <taxon>Ecdysozoa</taxon>
        <taxon>Arthropoda</taxon>
        <taxon>Hexapoda</taxon>
        <taxon>Insecta</taxon>
        <taxon>Pterygota</taxon>
        <taxon>Neoptera</taxon>
        <taxon>Polyneoptera</taxon>
        <taxon>Dictyoptera</taxon>
        <taxon>Blattodea</taxon>
        <taxon>Blattoidea</taxon>
        <taxon>Blattidae</taxon>
        <taxon>Blattinae</taxon>
        <taxon>Periplaneta</taxon>
    </lineage>
</organism>
<accession>A0ABQ8STP0</accession>
<protein>
    <submittedName>
        <fullName evidence="1">Uncharacterized protein</fullName>
    </submittedName>
</protein>
<dbReference type="Proteomes" id="UP001148838">
    <property type="component" value="Unassembled WGS sequence"/>
</dbReference>
<gene>
    <name evidence="1" type="ORF">ANN_17271</name>
</gene>
<keyword evidence="2" id="KW-1185">Reference proteome</keyword>
<name>A0ABQ8STP0_PERAM</name>
<proteinExistence type="predicted"/>
<evidence type="ECO:0000313" key="2">
    <source>
        <dbReference type="Proteomes" id="UP001148838"/>
    </source>
</evidence>
<comment type="caution">
    <text evidence="1">The sequence shown here is derived from an EMBL/GenBank/DDBJ whole genome shotgun (WGS) entry which is preliminary data.</text>
</comment>